<dbReference type="Proteomes" id="UP000324758">
    <property type="component" value="Unassembled WGS sequence"/>
</dbReference>
<accession>A0A5D3KBJ3</accession>
<dbReference type="RefSeq" id="WP_148775517.1">
    <property type="nucleotide sequence ID" value="NZ_VSSS01000046.1"/>
</dbReference>
<dbReference type="AlphaFoldDB" id="A0A5D3KBJ3"/>
<reference evidence="1 2" key="1">
    <citation type="submission" date="2019-08" db="EMBL/GenBank/DDBJ databases">
        <title>Bradyrhizobium hipponensis sp. nov., a rhizobium isolated from a Lupinus angustifolius root nodule in Tunisia.</title>
        <authorList>
            <person name="Off K."/>
            <person name="Rejili M."/>
            <person name="Mars M."/>
            <person name="Brachmann A."/>
            <person name="Marin M."/>
        </authorList>
    </citation>
    <scope>NUCLEOTIDE SEQUENCE [LARGE SCALE GENOMIC DNA]</scope>
    <source>
        <strain evidence="1 2">CTAW71</strain>
    </source>
</reference>
<dbReference type="EMBL" id="VSSS01000046">
    <property type="protein sequence ID" value="TYL91325.1"/>
    <property type="molecule type" value="Genomic_DNA"/>
</dbReference>
<name>A0A5D3KBJ3_9BRAD</name>
<evidence type="ECO:0000313" key="1">
    <source>
        <dbReference type="EMBL" id="TYL91325.1"/>
    </source>
</evidence>
<protein>
    <submittedName>
        <fullName evidence="1">Uncharacterized protein</fullName>
    </submittedName>
</protein>
<keyword evidence="2" id="KW-1185">Reference proteome</keyword>
<gene>
    <name evidence="1" type="ORF">FXB40_28915</name>
</gene>
<organism evidence="1 2">
    <name type="scientific">Bradyrhizobium rifense</name>
    <dbReference type="NCBI Taxonomy" id="515499"/>
    <lineage>
        <taxon>Bacteria</taxon>
        <taxon>Pseudomonadati</taxon>
        <taxon>Pseudomonadota</taxon>
        <taxon>Alphaproteobacteria</taxon>
        <taxon>Hyphomicrobiales</taxon>
        <taxon>Nitrobacteraceae</taxon>
        <taxon>Bradyrhizobium</taxon>
    </lineage>
</organism>
<proteinExistence type="predicted"/>
<sequence length="66" mass="7382">MSPKIISSDNWESQVVKGVSRDLDSAKLLFGLASDNDLSVQNDFFSELNLSEFEIVSIGRRPIIPR</sequence>
<evidence type="ECO:0000313" key="2">
    <source>
        <dbReference type="Proteomes" id="UP000324758"/>
    </source>
</evidence>
<comment type="caution">
    <text evidence="1">The sequence shown here is derived from an EMBL/GenBank/DDBJ whole genome shotgun (WGS) entry which is preliminary data.</text>
</comment>